<dbReference type="RefSeq" id="WP_344634934.1">
    <property type="nucleotide sequence ID" value="NZ_BAAATR010000003.1"/>
</dbReference>
<protein>
    <submittedName>
        <fullName evidence="3">Uncharacterized protein</fullName>
    </submittedName>
</protein>
<feature type="compositionally biased region" description="Low complexity" evidence="1">
    <location>
        <begin position="130"/>
        <end position="140"/>
    </location>
</feature>
<evidence type="ECO:0000256" key="1">
    <source>
        <dbReference type="SAM" id="MobiDB-lite"/>
    </source>
</evidence>
<dbReference type="Proteomes" id="UP001500305">
    <property type="component" value="Unassembled WGS sequence"/>
</dbReference>
<organism evidence="3 4">
    <name type="scientific">Kitasatospora cystarginea</name>
    <dbReference type="NCBI Taxonomy" id="58350"/>
    <lineage>
        <taxon>Bacteria</taxon>
        <taxon>Bacillati</taxon>
        <taxon>Actinomycetota</taxon>
        <taxon>Actinomycetes</taxon>
        <taxon>Kitasatosporales</taxon>
        <taxon>Streptomycetaceae</taxon>
        <taxon>Kitasatospora</taxon>
    </lineage>
</organism>
<comment type="caution">
    <text evidence="3">The sequence shown here is derived from an EMBL/GenBank/DDBJ whole genome shotgun (WGS) entry which is preliminary data.</text>
</comment>
<proteinExistence type="predicted"/>
<keyword evidence="4" id="KW-1185">Reference proteome</keyword>
<evidence type="ECO:0000313" key="4">
    <source>
        <dbReference type="Proteomes" id="UP001500305"/>
    </source>
</evidence>
<dbReference type="EMBL" id="BAAATR010000003">
    <property type="protein sequence ID" value="GAA2231496.1"/>
    <property type="molecule type" value="Genomic_DNA"/>
</dbReference>
<evidence type="ECO:0000313" key="3">
    <source>
        <dbReference type="EMBL" id="GAA2231496.1"/>
    </source>
</evidence>
<feature type="region of interest" description="Disordered" evidence="1">
    <location>
        <begin position="35"/>
        <end position="67"/>
    </location>
</feature>
<keyword evidence="2" id="KW-1133">Transmembrane helix</keyword>
<sequence>MPTAEDPQPRPGDQPQRDPFENLVLDEEFIRAATVQEQSGRARMLAAKWKREPPEPDPPGARVGRLPGRRSRLRARIGRRWQSWLIIAVVIGLAALSFRLATGDRPTPPPPVIEQTRTKAPPSASPAPSSPVAHPIRWTG</sequence>
<feature type="transmembrane region" description="Helical" evidence="2">
    <location>
        <begin position="81"/>
        <end position="101"/>
    </location>
</feature>
<reference evidence="4" key="1">
    <citation type="journal article" date="2019" name="Int. J. Syst. Evol. Microbiol.">
        <title>The Global Catalogue of Microorganisms (GCM) 10K type strain sequencing project: providing services to taxonomists for standard genome sequencing and annotation.</title>
        <authorList>
            <consortium name="The Broad Institute Genomics Platform"/>
            <consortium name="The Broad Institute Genome Sequencing Center for Infectious Disease"/>
            <person name="Wu L."/>
            <person name="Ma J."/>
        </authorList>
    </citation>
    <scope>NUCLEOTIDE SEQUENCE [LARGE SCALE GENOMIC DNA]</scope>
    <source>
        <strain evidence="4">JCM 7356</strain>
    </source>
</reference>
<feature type="region of interest" description="Disordered" evidence="1">
    <location>
        <begin position="101"/>
        <end position="140"/>
    </location>
</feature>
<evidence type="ECO:0000256" key="2">
    <source>
        <dbReference type="SAM" id="Phobius"/>
    </source>
</evidence>
<keyword evidence="2" id="KW-0472">Membrane</keyword>
<gene>
    <name evidence="3" type="ORF">GCM10010430_09740</name>
</gene>
<accession>A0ABP5QC17</accession>
<keyword evidence="2" id="KW-0812">Transmembrane</keyword>
<name>A0ABP5QC17_9ACTN</name>